<dbReference type="InterPro" id="IPR037138">
    <property type="entry name" value="His_deacetylse_dom_sf"/>
</dbReference>
<dbReference type="PANTHER" id="PTHR10625">
    <property type="entry name" value="HISTONE DEACETYLASE HDAC1-RELATED"/>
    <property type="match status" value="1"/>
</dbReference>
<keyword evidence="4" id="KW-1185">Reference proteome</keyword>
<dbReference type="Proteomes" id="UP000246077">
    <property type="component" value="Unassembled WGS sequence"/>
</dbReference>
<dbReference type="PRINTS" id="PR01270">
    <property type="entry name" value="HDASUPER"/>
</dbReference>
<dbReference type="InterPro" id="IPR023801">
    <property type="entry name" value="His_deacetylse_dom"/>
</dbReference>
<comment type="similarity">
    <text evidence="1">Belongs to the histone deacetylase family.</text>
</comment>
<feature type="domain" description="Histone deacetylase" evidence="2">
    <location>
        <begin position="20"/>
        <end position="308"/>
    </location>
</feature>
<dbReference type="PANTHER" id="PTHR10625:SF10">
    <property type="entry name" value="HISTONE DEACETYLASE HDAC1"/>
    <property type="match status" value="1"/>
</dbReference>
<dbReference type="Gene3D" id="3.40.800.20">
    <property type="entry name" value="Histone deacetylase domain"/>
    <property type="match status" value="1"/>
</dbReference>
<reference evidence="4" key="1">
    <citation type="submission" date="2018-05" db="EMBL/GenBank/DDBJ databases">
        <title>Zavarzinia sp. HR-AS.</title>
        <authorList>
            <person name="Lee Y."/>
            <person name="Jeon C.O."/>
        </authorList>
    </citation>
    <scope>NUCLEOTIDE SEQUENCE [LARGE SCALE GENOMIC DNA]</scope>
    <source>
        <strain evidence="4">DSM 1231</strain>
    </source>
</reference>
<dbReference type="SUPFAM" id="SSF52768">
    <property type="entry name" value="Arginase/deacetylase"/>
    <property type="match status" value="1"/>
</dbReference>
<comment type="caution">
    <text evidence="3">The sequence shown here is derived from an EMBL/GenBank/DDBJ whole genome shotgun (WGS) entry which is preliminary data.</text>
</comment>
<dbReference type="InterPro" id="IPR000286">
    <property type="entry name" value="HDACs"/>
</dbReference>
<protein>
    <submittedName>
        <fullName evidence="3">Acetoin utilization protein</fullName>
    </submittedName>
</protein>
<dbReference type="OrthoDB" id="9808367at2"/>
<dbReference type="RefSeq" id="WP_109920426.1">
    <property type="nucleotide sequence ID" value="NZ_QGLF01000002.1"/>
</dbReference>
<sequence length="311" mass="33030">MSTILFSHPSCLAHDTGWGHPESADRLRAVMRALEAEDFHYLERAEAPPATREQLIRVHDPDYVDWVLSKVPAVGHNNVHIDGDTVMSPGSGEAALHAAGAVVAAVDTVLTGGAYSAFCAVRPPGHHAEPGHAMGFCFFNNVAVGALHARAAHGLQRVAVVDFDVHHGNGTQSAFEGDPDLFYASTHQAPLYPGTGAAGETGCNDNILNVPLPPGADGPAFRKVFTETIFPALVAFKPELILVSAGFDGHALDPLANMRLTEQDFRWVTQELATIARKQCRAGLVSTLEGGYDLYALSSSVAAHVATLMIN</sequence>
<proteinExistence type="inferred from homology"/>
<dbReference type="GO" id="GO:0004407">
    <property type="term" value="F:histone deacetylase activity"/>
    <property type="evidence" value="ECO:0007669"/>
    <property type="project" value="TreeGrafter"/>
</dbReference>
<evidence type="ECO:0000259" key="2">
    <source>
        <dbReference type="Pfam" id="PF00850"/>
    </source>
</evidence>
<dbReference type="InterPro" id="IPR023696">
    <property type="entry name" value="Ureohydrolase_dom_sf"/>
</dbReference>
<dbReference type="CDD" id="cd11599">
    <property type="entry name" value="HDAC_classII_2"/>
    <property type="match status" value="1"/>
</dbReference>
<dbReference type="GO" id="GO:0040029">
    <property type="term" value="P:epigenetic regulation of gene expression"/>
    <property type="evidence" value="ECO:0007669"/>
    <property type="project" value="TreeGrafter"/>
</dbReference>
<evidence type="ECO:0000313" key="3">
    <source>
        <dbReference type="EMBL" id="PWR21781.1"/>
    </source>
</evidence>
<gene>
    <name evidence="3" type="ORF">DKG75_07265</name>
</gene>
<dbReference type="AlphaFoldDB" id="A0A317E538"/>
<evidence type="ECO:0000256" key="1">
    <source>
        <dbReference type="ARBA" id="ARBA00005947"/>
    </source>
</evidence>
<name>A0A317E538_9PROT</name>
<evidence type="ECO:0000313" key="4">
    <source>
        <dbReference type="Proteomes" id="UP000246077"/>
    </source>
</evidence>
<dbReference type="EMBL" id="QGLF01000002">
    <property type="protein sequence ID" value="PWR21781.1"/>
    <property type="molecule type" value="Genomic_DNA"/>
</dbReference>
<organism evidence="3 4">
    <name type="scientific">Zavarzinia compransoris</name>
    <dbReference type="NCBI Taxonomy" id="1264899"/>
    <lineage>
        <taxon>Bacteria</taxon>
        <taxon>Pseudomonadati</taxon>
        <taxon>Pseudomonadota</taxon>
        <taxon>Alphaproteobacteria</taxon>
        <taxon>Rhodospirillales</taxon>
        <taxon>Zavarziniaceae</taxon>
        <taxon>Zavarzinia</taxon>
    </lineage>
</organism>
<accession>A0A317E538</accession>
<dbReference type="Pfam" id="PF00850">
    <property type="entry name" value="Hist_deacetyl"/>
    <property type="match status" value="1"/>
</dbReference>